<dbReference type="GO" id="GO:0097367">
    <property type="term" value="F:carbohydrate derivative binding"/>
    <property type="evidence" value="ECO:0007669"/>
    <property type="project" value="InterPro"/>
</dbReference>
<dbReference type="PROSITE" id="PS51464">
    <property type="entry name" value="SIS"/>
    <property type="match status" value="1"/>
</dbReference>
<dbReference type="InterPro" id="IPR005488">
    <property type="entry name" value="Etherase_MurQ"/>
</dbReference>
<dbReference type="GO" id="GO:0046348">
    <property type="term" value="P:amino sugar catabolic process"/>
    <property type="evidence" value="ECO:0007669"/>
    <property type="project" value="InterPro"/>
</dbReference>
<dbReference type="AlphaFoldDB" id="A0A942ULD7"/>
<keyword evidence="2 12" id="KW-0456">Lyase</keyword>
<protein>
    <recommendedName>
        <fullName evidence="9 12">N-acetylmuramic acid 6-phosphate etherase</fullName>
        <shortName evidence="12">MurNAc-6-P etherase</shortName>
        <ecNumber evidence="8 12">4.2.1.126</ecNumber>
    </recommendedName>
    <alternativeName>
        <fullName evidence="11 12">N-acetylmuramic acid 6-phosphate hydrolase</fullName>
    </alternativeName>
    <alternativeName>
        <fullName evidence="10 12">N-acetylmuramic acid 6-phosphate lyase</fullName>
    </alternativeName>
</protein>
<evidence type="ECO:0000256" key="12">
    <source>
        <dbReference type="HAMAP-Rule" id="MF_00068"/>
    </source>
</evidence>
<evidence type="ECO:0000256" key="4">
    <source>
        <dbReference type="ARBA" id="ARBA00051747"/>
    </source>
</evidence>
<evidence type="ECO:0000256" key="8">
    <source>
        <dbReference type="ARBA" id="ARBA00067056"/>
    </source>
</evidence>
<evidence type="ECO:0000256" key="3">
    <source>
        <dbReference type="ARBA" id="ARBA00023277"/>
    </source>
</evidence>
<dbReference type="FunFam" id="1.10.8.1080:FF:000001">
    <property type="entry name" value="N-acetylmuramic acid 6-phosphate etherase"/>
    <property type="match status" value="1"/>
</dbReference>
<dbReference type="Proteomes" id="UP000676456">
    <property type="component" value="Unassembled WGS sequence"/>
</dbReference>
<evidence type="ECO:0000313" key="15">
    <source>
        <dbReference type="Proteomes" id="UP000676456"/>
    </source>
</evidence>
<dbReference type="PROSITE" id="PS01272">
    <property type="entry name" value="GCKR"/>
    <property type="match status" value="1"/>
</dbReference>
<dbReference type="EMBL" id="JAGYPN010000002">
    <property type="protein sequence ID" value="MBS4223525.1"/>
    <property type="molecule type" value="Genomic_DNA"/>
</dbReference>
<evidence type="ECO:0000256" key="10">
    <source>
        <dbReference type="ARBA" id="ARBA00077905"/>
    </source>
</evidence>
<gene>
    <name evidence="12 14" type="primary">murQ</name>
    <name evidence="14" type="ORF">KHA91_12285</name>
</gene>
<evidence type="ECO:0000313" key="14">
    <source>
        <dbReference type="EMBL" id="MBS4223525.1"/>
    </source>
</evidence>
<dbReference type="NCBIfam" id="NF003915">
    <property type="entry name" value="PRK05441.1"/>
    <property type="match status" value="1"/>
</dbReference>
<comment type="subunit">
    <text evidence="1 12">Homodimer.</text>
</comment>
<comment type="pathway">
    <text evidence="6">Cell wall biogenesis.</text>
</comment>
<dbReference type="PANTHER" id="PTHR10088">
    <property type="entry name" value="GLUCOKINASE REGULATORY PROTEIN"/>
    <property type="match status" value="1"/>
</dbReference>
<dbReference type="GO" id="GO:0016803">
    <property type="term" value="F:ether hydrolase activity"/>
    <property type="evidence" value="ECO:0007669"/>
    <property type="project" value="TreeGrafter"/>
</dbReference>
<feature type="active site" description="Proton donor" evidence="12">
    <location>
        <position position="85"/>
    </location>
</feature>
<dbReference type="Pfam" id="PF20741">
    <property type="entry name" value="GKRP-like_C"/>
    <property type="match status" value="1"/>
</dbReference>
<dbReference type="Pfam" id="PF22645">
    <property type="entry name" value="GKRP_SIS_N"/>
    <property type="match status" value="1"/>
</dbReference>
<dbReference type="PROSITE" id="PS50012">
    <property type="entry name" value="RCC1_3"/>
    <property type="match status" value="1"/>
</dbReference>
<keyword evidence="3 12" id="KW-0119">Carbohydrate metabolism</keyword>
<comment type="catalytic activity">
    <reaction evidence="4 12">
        <text>N-acetyl-D-muramate 6-phosphate + H2O = N-acetyl-D-glucosamine 6-phosphate + (R)-lactate</text>
        <dbReference type="Rhea" id="RHEA:26410"/>
        <dbReference type="ChEBI" id="CHEBI:15377"/>
        <dbReference type="ChEBI" id="CHEBI:16004"/>
        <dbReference type="ChEBI" id="CHEBI:57513"/>
        <dbReference type="ChEBI" id="CHEBI:58722"/>
        <dbReference type="EC" id="4.2.1.126"/>
    </reaction>
</comment>
<dbReference type="GO" id="GO:0016835">
    <property type="term" value="F:carbon-oxygen lyase activity"/>
    <property type="evidence" value="ECO:0007669"/>
    <property type="project" value="UniProtKB-UniRule"/>
</dbReference>
<dbReference type="InterPro" id="IPR001347">
    <property type="entry name" value="SIS_dom"/>
</dbReference>
<comment type="pathway">
    <text evidence="5">Amino-sugar metabolism; 1,6-anhydro-N-acetylmuramate degradation.</text>
</comment>
<comment type="caution">
    <text evidence="14">The sequence shown here is derived from an EMBL/GenBank/DDBJ whole genome shotgun (WGS) entry which is preliminary data.</text>
</comment>
<organism evidence="14 15">
    <name type="scientific">Lederbergia citrea</name>
    <dbReference type="NCBI Taxonomy" id="2833581"/>
    <lineage>
        <taxon>Bacteria</taxon>
        <taxon>Bacillati</taxon>
        <taxon>Bacillota</taxon>
        <taxon>Bacilli</taxon>
        <taxon>Bacillales</taxon>
        <taxon>Bacillaceae</taxon>
        <taxon>Lederbergia</taxon>
    </lineage>
</organism>
<dbReference type="InterPro" id="IPR005486">
    <property type="entry name" value="Glucokinase_regulatory_CS"/>
</dbReference>
<dbReference type="Gene3D" id="3.40.50.10490">
    <property type="entry name" value="Glucose-6-phosphate isomerase like protein, domain 1"/>
    <property type="match status" value="1"/>
</dbReference>
<dbReference type="InterPro" id="IPR046348">
    <property type="entry name" value="SIS_dom_sf"/>
</dbReference>
<evidence type="ECO:0000256" key="11">
    <source>
        <dbReference type="ARBA" id="ARBA00084049"/>
    </source>
</evidence>
<dbReference type="RefSeq" id="WP_213098527.1">
    <property type="nucleotide sequence ID" value="NZ_JAGYPH010000002.1"/>
</dbReference>
<evidence type="ECO:0000256" key="7">
    <source>
        <dbReference type="ARBA" id="ARBA00061234"/>
    </source>
</evidence>
<sequence length="311" mass="33293">MKVNLSELTTEQINEGTQNLDKLSTLEVIQLMNEEDNKVIEAVHAVLPNVAKAIDAIHLAFKKGGRLFYIGAGTSGRLGILDAAECPPTFYTAPEMVQGIMAGGNQAVFSAVEGAEDDHEAGKKDLMDKGITNNDVVVGVAASGRTPYVMGALLYAKKIGAATIALSCNKNAKISPLADYAIEAIVGPEVLTGSTRLKAATAQKIILNMFSTVSMVKLGKTYGNLMVDLHPSNEKLVERARNMLMTITGKSYEEATQALNQTNLKVKPAIVMLQADVSYETAKLAIEKSNGFVHEAVLIALRDNSSLLKEK</sequence>
<evidence type="ECO:0000256" key="1">
    <source>
        <dbReference type="ARBA" id="ARBA00011738"/>
    </source>
</evidence>
<accession>A0A942ULD7</accession>
<dbReference type="NCBIfam" id="TIGR00274">
    <property type="entry name" value="N-acetylmuramic acid 6-phosphate etherase"/>
    <property type="match status" value="1"/>
</dbReference>
<evidence type="ECO:0000259" key="13">
    <source>
        <dbReference type="PROSITE" id="PS51464"/>
    </source>
</evidence>
<comment type="miscellaneous">
    <text evidence="12">A lyase-type mechanism (elimination/hydration) is suggested for the cleavage of the lactyl ether bond of MurNAc 6-phosphate, with the formation of an alpha,beta-unsaturated aldehyde intermediate with (E)-stereochemistry, followed by the syn addition of water to give product.</text>
</comment>
<evidence type="ECO:0000256" key="9">
    <source>
        <dbReference type="ARBA" id="ARBA00070061"/>
    </source>
</evidence>
<dbReference type="NCBIfam" id="NF009222">
    <property type="entry name" value="PRK12570.1"/>
    <property type="match status" value="1"/>
</dbReference>
<dbReference type="Gene3D" id="1.10.8.1080">
    <property type="match status" value="1"/>
</dbReference>
<dbReference type="HAMAP" id="MF_00068">
    <property type="entry name" value="MurQ"/>
    <property type="match status" value="1"/>
</dbReference>
<dbReference type="InterPro" id="IPR040190">
    <property type="entry name" value="MURQ/GCKR"/>
</dbReference>
<evidence type="ECO:0000256" key="6">
    <source>
        <dbReference type="ARBA" id="ARBA00060672"/>
    </source>
</evidence>
<dbReference type="CDD" id="cd05007">
    <property type="entry name" value="SIS_Etherase"/>
    <property type="match status" value="1"/>
</dbReference>
<dbReference type="EC" id="4.2.1.126" evidence="8 12"/>
<evidence type="ECO:0000256" key="5">
    <source>
        <dbReference type="ARBA" id="ARBA00060595"/>
    </source>
</evidence>
<proteinExistence type="inferred from homology"/>
<comment type="similarity">
    <text evidence="7 12">Belongs to the GCKR-like family. MurNAc-6-P etherase subfamily.</text>
</comment>
<evidence type="ECO:0000256" key="2">
    <source>
        <dbReference type="ARBA" id="ARBA00023239"/>
    </source>
</evidence>
<dbReference type="GO" id="GO:0009254">
    <property type="term" value="P:peptidoglycan turnover"/>
    <property type="evidence" value="ECO:0007669"/>
    <property type="project" value="TreeGrafter"/>
</dbReference>
<comment type="pathway">
    <text evidence="12">Amino-sugar metabolism; N-acetylmuramate degradation.</text>
</comment>
<keyword evidence="15" id="KW-1185">Reference proteome</keyword>
<dbReference type="InterPro" id="IPR000408">
    <property type="entry name" value="Reg_chr_condens"/>
</dbReference>
<name>A0A942ULD7_9BACI</name>
<dbReference type="PANTHER" id="PTHR10088:SF4">
    <property type="entry name" value="GLUCOKINASE REGULATORY PROTEIN"/>
    <property type="match status" value="1"/>
</dbReference>
<feature type="active site" evidence="12">
    <location>
        <position position="116"/>
    </location>
</feature>
<dbReference type="FunFam" id="3.40.50.10490:FF:000014">
    <property type="entry name" value="N-acetylmuramic acid 6-phosphate etherase"/>
    <property type="match status" value="1"/>
</dbReference>
<feature type="domain" description="SIS" evidence="13">
    <location>
        <begin position="57"/>
        <end position="220"/>
    </location>
</feature>
<dbReference type="SUPFAM" id="SSF53697">
    <property type="entry name" value="SIS domain"/>
    <property type="match status" value="1"/>
</dbReference>
<comment type="function">
    <text evidence="12">Specifically catalyzes the cleavage of the D-lactyl ether substituent of MurNAc 6-phosphate, producing GlcNAc 6-phosphate and D-lactate.</text>
</comment>
<reference evidence="14 15" key="1">
    <citation type="submission" date="2021-05" db="EMBL/GenBank/DDBJ databases">
        <title>Novel Bacillus species.</title>
        <authorList>
            <person name="Liu G."/>
        </authorList>
    </citation>
    <scope>NUCLEOTIDE SEQUENCE [LARGE SCALE GENOMIC DNA]</scope>
    <source>
        <strain evidence="14 15">FJAT-49682</strain>
    </source>
</reference>